<organism evidence="2 3">
    <name type="scientific">Hymenobacter yonginensis</name>
    <dbReference type="NCBI Taxonomy" id="748197"/>
    <lineage>
        <taxon>Bacteria</taxon>
        <taxon>Pseudomonadati</taxon>
        <taxon>Bacteroidota</taxon>
        <taxon>Cytophagia</taxon>
        <taxon>Cytophagales</taxon>
        <taxon>Hymenobacteraceae</taxon>
        <taxon>Hymenobacter</taxon>
    </lineage>
</organism>
<gene>
    <name evidence="2" type="ORF">O9Z63_03115</name>
</gene>
<evidence type="ECO:0000313" key="3">
    <source>
        <dbReference type="Proteomes" id="UP001211872"/>
    </source>
</evidence>
<accession>A0ABY7PR02</accession>
<feature type="domain" description="Putative exodeoxyribonuclease 8 PDDEXK-like" evidence="1">
    <location>
        <begin position="52"/>
        <end position="186"/>
    </location>
</feature>
<sequence length="215" mass="24627">MKLPAIQFYPGDWHKDQGVQALDLAQRGAWFKLLLMMHDSDERGVHWADLEMLACQVRRQRYCRDLLYRGTPELTHTAVHIETGIAVKVRPDLLVRSRAGRRLTLIDFKTTSCPDRARFLATIEQYDYDRQAAFYCDVLQADRFLIIGVQKKAPHELWVVEVSADAALMEQGRKKYQRLLRAYAQQDQGLAVKSPTPVATPARLVPVTTMLAYSP</sequence>
<protein>
    <submittedName>
        <fullName evidence="2">PD-(D/E)XK nuclease-like domain-containing protein</fullName>
    </submittedName>
</protein>
<reference evidence="2 3" key="1">
    <citation type="journal article" date="2011" name="Int. J. Syst. Evol. Microbiol.">
        <title>Hymenobacter yonginensis sp. nov., isolated from a mesotrophic artificial lake.</title>
        <authorList>
            <person name="Joung Y."/>
            <person name="Cho S.H."/>
            <person name="Kim H."/>
            <person name="Kim S.B."/>
            <person name="Joh K."/>
        </authorList>
    </citation>
    <scope>NUCLEOTIDE SEQUENCE [LARGE SCALE GENOMIC DNA]</scope>
    <source>
        <strain evidence="2 3">KCTC 22745</strain>
    </source>
</reference>
<name>A0ABY7PR02_9BACT</name>
<dbReference type="RefSeq" id="WP_270127835.1">
    <property type="nucleotide sequence ID" value="NZ_CP115396.1"/>
</dbReference>
<dbReference type="Gene3D" id="3.90.320.10">
    <property type="match status" value="1"/>
</dbReference>
<dbReference type="EMBL" id="CP115396">
    <property type="protein sequence ID" value="WBO85238.1"/>
    <property type="molecule type" value="Genomic_DNA"/>
</dbReference>
<dbReference type="InterPro" id="IPR024432">
    <property type="entry name" value="Put_RecE_PDDEXK-like_dom"/>
</dbReference>
<dbReference type="Proteomes" id="UP001211872">
    <property type="component" value="Chromosome"/>
</dbReference>
<evidence type="ECO:0000313" key="2">
    <source>
        <dbReference type="EMBL" id="WBO85238.1"/>
    </source>
</evidence>
<dbReference type="InterPro" id="IPR011604">
    <property type="entry name" value="PDDEXK-like_dom_sf"/>
</dbReference>
<keyword evidence="3" id="KW-1185">Reference proteome</keyword>
<evidence type="ECO:0000259" key="1">
    <source>
        <dbReference type="Pfam" id="PF12684"/>
    </source>
</evidence>
<dbReference type="Pfam" id="PF12684">
    <property type="entry name" value="DUF3799"/>
    <property type="match status" value="1"/>
</dbReference>
<proteinExistence type="predicted"/>